<evidence type="ECO:0000313" key="8">
    <source>
        <dbReference type="EMBL" id="CDQ11123.1"/>
    </source>
</evidence>
<dbReference type="EMBL" id="CP059488">
    <property type="protein sequence ID" value="QQD72052.1"/>
    <property type="molecule type" value="Genomic_DNA"/>
</dbReference>
<keyword evidence="8" id="KW-0969">Cilium</keyword>
<name>A0A060UWJ1_9PROT</name>
<evidence type="ECO:0000256" key="7">
    <source>
        <dbReference type="SAM" id="Phobius"/>
    </source>
</evidence>
<comment type="subcellular location">
    <subcellularLocation>
        <location evidence="1">Cell membrane</location>
        <topology evidence="1">Multi-pass membrane protein</topology>
    </subcellularLocation>
</comment>
<keyword evidence="3" id="KW-1003">Cell membrane</keyword>
<evidence type="ECO:0000313" key="11">
    <source>
        <dbReference type="Proteomes" id="UP000193925"/>
    </source>
</evidence>
<keyword evidence="6 7" id="KW-0472">Membrane</keyword>
<evidence type="ECO:0000313" key="10">
    <source>
        <dbReference type="EMBL" id="SMH67485.1"/>
    </source>
</evidence>
<dbReference type="PANTHER" id="PTHR30065">
    <property type="entry name" value="FLAGELLAR BIOSYNTHETIC PROTEIN FLIR"/>
    <property type="match status" value="1"/>
</dbReference>
<evidence type="ECO:0000256" key="4">
    <source>
        <dbReference type="ARBA" id="ARBA00022692"/>
    </source>
</evidence>
<feature type="transmembrane region" description="Helical" evidence="7">
    <location>
        <begin position="98"/>
        <end position="118"/>
    </location>
</feature>
<keyword evidence="8" id="KW-0966">Cell projection</keyword>
<dbReference type="Pfam" id="PF01311">
    <property type="entry name" value="Bac_export_1"/>
    <property type="match status" value="1"/>
</dbReference>
<reference evidence="8" key="2">
    <citation type="submission" date="2014-07" db="EMBL/GenBank/DDBJ databases">
        <title>Initial genome analysis of the psychrotolerant acidophile Acidithiobacillus ferrivorans CF27: insights into iron and sulfur oxidation pathways and into biofilm formation.</title>
        <authorList>
            <person name="Talla E."/>
            <person name="Hedrich S."/>
            <person name="Mangenot S."/>
            <person name="Ji B."/>
            <person name="Johnson D.B."/>
            <person name="Barbe V."/>
            <person name="Bonnefoy V."/>
        </authorList>
    </citation>
    <scope>NUCLEOTIDE SEQUENCE [LARGE SCALE GENOMIC DNA]</scope>
    <source>
        <strain evidence="8">CF27</strain>
    </source>
</reference>
<evidence type="ECO:0000256" key="5">
    <source>
        <dbReference type="ARBA" id="ARBA00022989"/>
    </source>
</evidence>
<feature type="transmembrane region" description="Helical" evidence="7">
    <location>
        <begin position="20"/>
        <end position="38"/>
    </location>
</feature>
<feature type="transmembrane region" description="Helical" evidence="7">
    <location>
        <begin position="138"/>
        <end position="167"/>
    </location>
</feature>
<evidence type="ECO:0000256" key="6">
    <source>
        <dbReference type="ARBA" id="ARBA00023136"/>
    </source>
</evidence>
<accession>A0A060UWJ1</accession>
<dbReference type="GO" id="GO:0005886">
    <property type="term" value="C:plasma membrane"/>
    <property type="evidence" value="ECO:0007669"/>
    <property type="project" value="UniProtKB-SubCell"/>
</dbReference>
<dbReference type="Proteomes" id="UP000193925">
    <property type="component" value="Chromosome AFERRI"/>
</dbReference>
<dbReference type="PANTHER" id="PTHR30065:SF8">
    <property type="entry name" value="FLAGELLAR BIOSYNTHETIC PROTEIN FLIR"/>
    <property type="match status" value="1"/>
</dbReference>
<dbReference type="AlphaFoldDB" id="A0A060UWJ1"/>
<evidence type="ECO:0000256" key="3">
    <source>
        <dbReference type="ARBA" id="ARBA00022475"/>
    </source>
</evidence>
<sequence length="254" mass="27666">MAATLITFTQAQVNGWVETAVWPLTRILAFISVAPFFSSSWLPTFWRLGFGVAVTWAIIPTLPTAITWPGMAVAMIILTVQMVIGVSLGLLFRAMLGVIELAAGWIALSMGLGFATTVSQQYGEQSNTLSELFSFGVLLLLIADGAVLGMLHVVAMSFQVFPIGFFWPNWNWLHLANYGQVIFTDGILIALPVIMMVLVANLGMAVIARVAPQINLFAIGFPILILVGMAGLYALIPWLPRLVEHLFSLTVRMV</sequence>
<dbReference type="GO" id="GO:0006605">
    <property type="term" value="P:protein targeting"/>
    <property type="evidence" value="ECO:0007669"/>
    <property type="project" value="InterPro"/>
</dbReference>
<dbReference type="EMBL" id="LT841305">
    <property type="protein sequence ID" value="SMH67485.1"/>
    <property type="molecule type" value="Genomic_DNA"/>
</dbReference>
<dbReference type="Proteomes" id="UP000595420">
    <property type="component" value="Chromosome"/>
</dbReference>
<gene>
    <name evidence="10" type="ORF">AFERRI_50686</name>
    <name evidence="8" type="ORF">AFERRI_530018</name>
    <name evidence="9" type="ORF">H2515_11545</name>
</gene>
<evidence type="ECO:0000313" key="9">
    <source>
        <dbReference type="EMBL" id="QQD72052.1"/>
    </source>
</evidence>
<dbReference type="InterPro" id="IPR002010">
    <property type="entry name" value="T3SS_IM_R"/>
</dbReference>
<evidence type="ECO:0000256" key="2">
    <source>
        <dbReference type="ARBA" id="ARBA00009772"/>
    </source>
</evidence>
<keyword evidence="11" id="KW-1185">Reference proteome</keyword>
<reference evidence="8" key="1">
    <citation type="submission" date="2014-03" db="EMBL/GenBank/DDBJ databases">
        <authorList>
            <person name="Genoscope - CEA"/>
        </authorList>
    </citation>
    <scope>NUCLEOTIDE SEQUENCE [LARGE SCALE GENOMIC DNA]</scope>
    <source>
        <strain evidence="8">CF27</strain>
    </source>
</reference>
<comment type="similarity">
    <text evidence="2">Belongs to the FliR/MopE/SpaR family.</text>
</comment>
<keyword evidence="8" id="KW-0282">Flagellum</keyword>
<keyword evidence="5 7" id="KW-1133">Transmembrane helix</keyword>
<evidence type="ECO:0000313" key="12">
    <source>
        <dbReference type="Proteomes" id="UP000595420"/>
    </source>
</evidence>
<proteinExistence type="inferred from homology"/>
<dbReference type="RefSeq" id="WP_035194022.1">
    <property type="nucleotide sequence ID" value="NZ_CCCS020000049.1"/>
</dbReference>
<feature type="transmembrane region" description="Helical" evidence="7">
    <location>
        <begin position="187"/>
        <end position="208"/>
    </location>
</feature>
<feature type="transmembrane region" description="Helical" evidence="7">
    <location>
        <begin position="45"/>
        <end position="66"/>
    </location>
</feature>
<keyword evidence="4 7" id="KW-0812">Transmembrane</keyword>
<feature type="transmembrane region" description="Helical" evidence="7">
    <location>
        <begin position="72"/>
        <end position="91"/>
    </location>
</feature>
<organism evidence="8">
    <name type="scientific">Acidithiobacillus ferrivorans</name>
    <dbReference type="NCBI Taxonomy" id="160808"/>
    <lineage>
        <taxon>Bacteria</taxon>
        <taxon>Pseudomonadati</taxon>
        <taxon>Pseudomonadota</taxon>
        <taxon>Acidithiobacillia</taxon>
        <taxon>Acidithiobacillales</taxon>
        <taxon>Acidithiobacillaceae</taxon>
        <taxon>Acidithiobacillus</taxon>
    </lineage>
</organism>
<feature type="transmembrane region" description="Helical" evidence="7">
    <location>
        <begin position="214"/>
        <end position="236"/>
    </location>
</feature>
<evidence type="ECO:0000256" key="1">
    <source>
        <dbReference type="ARBA" id="ARBA00004651"/>
    </source>
</evidence>
<dbReference type="EMBL" id="CCCS020000049">
    <property type="protein sequence ID" value="CDQ11123.1"/>
    <property type="molecule type" value="Genomic_DNA"/>
</dbReference>
<dbReference type="PRINTS" id="PR00953">
    <property type="entry name" value="TYPE3IMRPROT"/>
</dbReference>
<reference evidence="10 11" key="3">
    <citation type="submission" date="2017-03" db="EMBL/GenBank/DDBJ databases">
        <authorList>
            <person name="Regsiter A."/>
            <person name="William W."/>
        </authorList>
    </citation>
    <scope>NUCLEOTIDE SEQUENCE [LARGE SCALE GENOMIC DNA]</scope>
    <source>
        <strain evidence="10">PRJEB5721</strain>
    </source>
</reference>
<reference evidence="9 12" key="4">
    <citation type="submission" date="2020-07" db="EMBL/GenBank/DDBJ databases">
        <title>Complete genome sequence analysis of Acidithiobacillus ferrivorans XJFY6S-08 reveals extreme environmental adaptation to alpine acid mine drainage.</title>
        <authorList>
            <person name="Yan L."/>
            <person name="Ni Y."/>
        </authorList>
    </citation>
    <scope>NUCLEOTIDE SEQUENCE [LARGE SCALE GENOMIC DNA]</scope>
    <source>
        <strain evidence="9 12">XJFY6S-08</strain>
    </source>
</reference>
<protein>
    <submittedName>
        <fullName evidence="10">Flagellar biosynthesis protein FliR</fullName>
    </submittedName>
    <submittedName>
        <fullName evidence="8 9">Flagellar biosynthetic protein FliR</fullName>
    </submittedName>
</protein>